<dbReference type="EMBL" id="SWBP01000001">
    <property type="protein sequence ID" value="TKC00735.1"/>
    <property type="molecule type" value="Genomic_DNA"/>
</dbReference>
<proteinExistence type="predicted"/>
<organism evidence="2 3">
    <name type="scientific">Pedobacter cryophilus</name>
    <dbReference type="NCBI Taxonomy" id="2571271"/>
    <lineage>
        <taxon>Bacteria</taxon>
        <taxon>Pseudomonadati</taxon>
        <taxon>Bacteroidota</taxon>
        <taxon>Sphingobacteriia</taxon>
        <taxon>Sphingobacteriales</taxon>
        <taxon>Sphingobacteriaceae</taxon>
        <taxon>Pedobacter</taxon>
    </lineage>
</organism>
<comment type="caution">
    <text evidence="2">The sequence shown here is derived from an EMBL/GenBank/DDBJ whole genome shotgun (WGS) entry which is preliminary data.</text>
</comment>
<evidence type="ECO:0000256" key="1">
    <source>
        <dbReference type="SAM" id="SignalP"/>
    </source>
</evidence>
<reference evidence="2 3" key="1">
    <citation type="submission" date="2019-04" db="EMBL/GenBank/DDBJ databases">
        <title>Pedobacter sp. AR-3-17 sp. nov., isolated from Arctic soil.</title>
        <authorList>
            <person name="Dahal R.H."/>
            <person name="Kim D.-U."/>
        </authorList>
    </citation>
    <scope>NUCLEOTIDE SEQUENCE [LARGE SCALE GENOMIC DNA]</scope>
    <source>
        <strain evidence="2 3">AR-3-17</strain>
    </source>
</reference>
<dbReference type="AlphaFoldDB" id="A0A4U1C5Z7"/>
<dbReference type="Pfam" id="PF12771">
    <property type="entry name" value="SusD-like_2"/>
    <property type="match status" value="1"/>
</dbReference>
<dbReference type="InterPro" id="IPR041662">
    <property type="entry name" value="SusD-like_2"/>
</dbReference>
<feature type="signal peptide" evidence="1">
    <location>
        <begin position="1"/>
        <end position="17"/>
    </location>
</feature>
<keyword evidence="3" id="KW-1185">Reference proteome</keyword>
<dbReference type="OrthoDB" id="9766256at2"/>
<evidence type="ECO:0000313" key="3">
    <source>
        <dbReference type="Proteomes" id="UP000308181"/>
    </source>
</evidence>
<dbReference type="RefSeq" id="WP_136824941.1">
    <property type="nucleotide sequence ID" value="NZ_SWBP01000001.1"/>
</dbReference>
<evidence type="ECO:0000313" key="2">
    <source>
        <dbReference type="EMBL" id="TKC00735.1"/>
    </source>
</evidence>
<dbReference type="SUPFAM" id="SSF48452">
    <property type="entry name" value="TPR-like"/>
    <property type="match status" value="1"/>
</dbReference>
<name>A0A4U1C5Z7_9SPHI</name>
<sequence>MKKILMICLITCLVAASGCKDYLDVNKNPNAPENAAANLYLAPMLHWMVTSPQFDARFIGRYTQNWYLPTTAITTWDQQGYDTSSDNGGQLWRDVYWSLGHNLNRMITQAEAEQRWDVLGVGYILKAWGWQSLTDLHGEIIIKEAFDETKTSFKYDTQEFAYQEVQRLLTLAIANLQRTDGFVNQSYLAVGDKIYNGDRSKWIKFAYGLLAINLNHYSNKTGVYNPDAVIDAVNKSFASNIDNALLAYSNTANDDTNFFGPRRQNMQNYRQTQFIVNLLNGSQFGGVDDPRRTRMLAPSPDGQYRGLDINIINFGTLTTAQRPNNIWGYAANISSGVKTTYIFDDKSIMPGMTYSQLQFIKAEAAYKKGDKTTALTAYTNGVSAHIDFVNERNLDNKQLPTQITPTEKATFLANPNIIPTAANLNLSQIMSQKYIAQWGWGHLETWMDLRRYGYTNVEALTGKQVFLGFGVPTALFGDNGGKTVQRIRPRYNSEYVWNIKSLEEIGGLATDYQTKPLWIIQP</sequence>
<protein>
    <submittedName>
        <fullName evidence="2">RagB/SusD family nutrient uptake outer membrane protein</fullName>
    </submittedName>
</protein>
<accession>A0A4U1C5Z7</accession>
<dbReference type="PROSITE" id="PS51257">
    <property type="entry name" value="PROKAR_LIPOPROTEIN"/>
    <property type="match status" value="1"/>
</dbReference>
<dbReference type="Proteomes" id="UP000308181">
    <property type="component" value="Unassembled WGS sequence"/>
</dbReference>
<gene>
    <name evidence="2" type="ORF">FA046_03400</name>
</gene>
<keyword evidence="1" id="KW-0732">Signal</keyword>
<dbReference type="InterPro" id="IPR011990">
    <property type="entry name" value="TPR-like_helical_dom_sf"/>
</dbReference>
<dbReference type="CDD" id="cd08977">
    <property type="entry name" value="SusD"/>
    <property type="match status" value="1"/>
</dbReference>
<feature type="chain" id="PRO_5020660290" evidence="1">
    <location>
        <begin position="18"/>
        <end position="522"/>
    </location>
</feature>
<dbReference type="Gene3D" id="1.25.40.390">
    <property type="match status" value="1"/>
</dbReference>